<dbReference type="KEGG" id="ela:UCREL1_2253"/>
<sequence length="469" mass="52897">MNNSPKAHLLTLPVELLCIINTSLKSGQEVLNLARSCKALWRSLNVFAVYKKDVQYQLAHANDFISIRPIDWDFPADSEWYYGRLRGVHSVDPEESGKPREPILHWAINNDVDIRKIEQIVDYLKVIQPDLLDGSWHPGWPSPIAAAIPADRLDVVKLLLRKGCSIQGNQRPAAPMPSLHHNVTVSEDPLLVACNLGNEHIASFLVDNGATLREWHLAYAGGRRMIQTFTKIAALINFTPFQQRVNTRGWKSAPFYTAWHCQGKAAANKEIIDLCIAHVPELKLPRHMEFAIVYAFIDGYIENALYMFGLLVQEPAYSPLYSYQLVLRCPHSDSALGITKLFHRYYGSRAFTSGWSLTQHMLLVAIQGHWGDGRNAKTIEYLLSTGCEFTRRHLEAVERSQHPRVFPAALINIVEACLRSDIEGDGGPLDSTRPSSVPADLGLIVAKKHRNKVDLEADLEADFYMLRYD</sequence>
<accession>M7TLA0</accession>
<protein>
    <recommendedName>
        <fullName evidence="3">Ankyrin repeat protein</fullName>
    </recommendedName>
</protein>
<dbReference type="SUPFAM" id="SSF48403">
    <property type="entry name" value="Ankyrin repeat"/>
    <property type="match status" value="1"/>
</dbReference>
<evidence type="ECO:0008006" key="3">
    <source>
        <dbReference type="Google" id="ProtNLM"/>
    </source>
</evidence>
<dbReference type="Proteomes" id="UP000012174">
    <property type="component" value="Unassembled WGS sequence"/>
</dbReference>
<dbReference type="Gene3D" id="1.25.40.20">
    <property type="entry name" value="Ankyrin repeat-containing domain"/>
    <property type="match status" value="1"/>
</dbReference>
<dbReference type="HOGENOM" id="CLU_582694_0_0_1"/>
<reference evidence="2" key="1">
    <citation type="journal article" date="2013" name="Genome Announc.">
        <title>Draft genome sequence of the grapevine dieback fungus Eutypa lata UCR-EL1.</title>
        <authorList>
            <person name="Blanco-Ulate B."/>
            <person name="Rolshausen P.E."/>
            <person name="Cantu D."/>
        </authorList>
    </citation>
    <scope>NUCLEOTIDE SEQUENCE [LARGE SCALE GENOMIC DNA]</scope>
    <source>
        <strain evidence="2">UCR-EL1</strain>
    </source>
</reference>
<evidence type="ECO:0000313" key="1">
    <source>
        <dbReference type="EMBL" id="EMR70716.1"/>
    </source>
</evidence>
<dbReference type="AlphaFoldDB" id="M7TLA0"/>
<organism evidence="1 2">
    <name type="scientific">Eutypa lata (strain UCR-EL1)</name>
    <name type="common">Grapevine dieback disease fungus</name>
    <name type="synonym">Eutypa armeniacae</name>
    <dbReference type="NCBI Taxonomy" id="1287681"/>
    <lineage>
        <taxon>Eukaryota</taxon>
        <taxon>Fungi</taxon>
        <taxon>Dikarya</taxon>
        <taxon>Ascomycota</taxon>
        <taxon>Pezizomycotina</taxon>
        <taxon>Sordariomycetes</taxon>
        <taxon>Xylariomycetidae</taxon>
        <taxon>Xylariales</taxon>
        <taxon>Diatrypaceae</taxon>
        <taxon>Eutypa</taxon>
    </lineage>
</organism>
<name>M7TLA0_EUTLA</name>
<dbReference type="EMBL" id="KB705796">
    <property type="protein sequence ID" value="EMR70716.1"/>
    <property type="molecule type" value="Genomic_DNA"/>
</dbReference>
<proteinExistence type="predicted"/>
<gene>
    <name evidence="1" type="ORF">UCREL1_2253</name>
</gene>
<dbReference type="OrthoDB" id="4771599at2759"/>
<keyword evidence="2" id="KW-1185">Reference proteome</keyword>
<evidence type="ECO:0000313" key="2">
    <source>
        <dbReference type="Proteomes" id="UP000012174"/>
    </source>
</evidence>
<dbReference type="InterPro" id="IPR036770">
    <property type="entry name" value="Ankyrin_rpt-contain_sf"/>
</dbReference>